<feature type="transmembrane region" description="Helical" evidence="1">
    <location>
        <begin position="415"/>
        <end position="433"/>
    </location>
</feature>
<evidence type="ECO:0000313" key="3">
    <source>
        <dbReference type="Proteomes" id="UP000824099"/>
    </source>
</evidence>
<feature type="transmembrane region" description="Helical" evidence="1">
    <location>
        <begin position="326"/>
        <end position="349"/>
    </location>
</feature>
<feature type="transmembrane region" description="Helical" evidence="1">
    <location>
        <begin position="384"/>
        <end position="403"/>
    </location>
</feature>
<keyword evidence="1" id="KW-0472">Membrane</keyword>
<feature type="transmembrane region" description="Helical" evidence="1">
    <location>
        <begin position="63"/>
        <end position="86"/>
    </location>
</feature>
<dbReference type="AlphaFoldDB" id="A0A9D1MQH7"/>
<dbReference type="PANTHER" id="PTHR41983">
    <property type="entry name" value="SHORT-CHAIN FATTY ACID TRANSPORTER-RELATED"/>
    <property type="match status" value="1"/>
</dbReference>
<feature type="transmembrane region" description="Helical" evidence="1">
    <location>
        <begin position="361"/>
        <end position="378"/>
    </location>
</feature>
<keyword evidence="1" id="KW-1133">Transmembrane helix</keyword>
<feature type="transmembrane region" description="Helical" evidence="1">
    <location>
        <begin position="265"/>
        <end position="282"/>
    </location>
</feature>
<dbReference type="PANTHER" id="PTHR41983:SF2">
    <property type="entry name" value="SHORT-CHAIN FATTY ACID TRANSPORTER-RELATED"/>
    <property type="match status" value="1"/>
</dbReference>
<dbReference type="Proteomes" id="UP000824099">
    <property type="component" value="Unassembled WGS sequence"/>
</dbReference>
<dbReference type="GO" id="GO:0005886">
    <property type="term" value="C:plasma membrane"/>
    <property type="evidence" value="ECO:0007669"/>
    <property type="project" value="TreeGrafter"/>
</dbReference>
<feature type="transmembrane region" description="Helical" evidence="1">
    <location>
        <begin position="196"/>
        <end position="221"/>
    </location>
</feature>
<protein>
    <submittedName>
        <fullName evidence="2">Short-chain fatty acid transporter</fullName>
    </submittedName>
</protein>
<comment type="caution">
    <text evidence="2">The sequence shown here is derived from an EMBL/GenBank/DDBJ whole genome shotgun (WGS) entry which is preliminary data.</text>
</comment>
<feature type="transmembrane region" description="Helical" evidence="1">
    <location>
        <begin position="439"/>
        <end position="460"/>
    </location>
</feature>
<feature type="transmembrane region" description="Helical" evidence="1">
    <location>
        <begin position="31"/>
        <end position="51"/>
    </location>
</feature>
<feature type="transmembrane region" description="Helical" evidence="1">
    <location>
        <begin position="107"/>
        <end position="134"/>
    </location>
</feature>
<sequence>MSDEHGKAQGTSQGIVERINNFAHNWIPDSYVIALTLTLLALLLAITLTPSTPYEVVQAWGQGFWVLLEFSMQMVLIVITGYALATTPICQRLMRAICMMPSSSVQVYLWGVVFSSIAYYLNWGFGLVFAALLAKELGKQADYKGIKVDYRLLCGANWTSYYFFHMGLSGSAPLLVATPTHFMVKEIGVIPVAETLFSSYTLTLTAISFIAVVLLYAVFLVPKDLAKVKTMRELRPDFFALEMENKVVAATKIETPSQWLTNTPYLSYIVGIMFVGYLYYHFVSQGKSLDINILNTIFLMLIILLYGTPAKLLAAVKESTSAATGIIIQFPFYAGIFGIMTHTGLVDVFSNWIIGFSTHETFTGVVALLTGAVGYFIPSGGSKWAVVAPFLVPAANNLGIPISKVVTAYMFGCDWANLIQPFFAIPFIAVAGLEFRDFAAYSFISFLVLGVIMLAGLIYLPF</sequence>
<dbReference type="EMBL" id="DVNI01000085">
    <property type="protein sequence ID" value="HIU64443.1"/>
    <property type="molecule type" value="Genomic_DNA"/>
</dbReference>
<name>A0A9D1MQH7_9FIRM</name>
<feature type="transmembrane region" description="Helical" evidence="1">
    <location>
        <begin position="289"/>
        <end position="306"/>
    </location>
</feature>
<evidence type="ECO:0000313" key="2">
    <source>
        <dbReference type="EMBL" id="HIU64443.1"/>
    </source>
</evidence>
<organism evidence="2 3">
    <name type="scientific">Candidatus Avacidaminococcus intestinavium</name>
    <dbReference type="NCBI Taxonomy" id="2840684"/>
    <lineage>
        <taxon>Bacteria</taxon>
        <taxon>Bacillati</taxon>
        <taxon>Bacillota</taxon>
        <taxon>Negativicutes</taxon>
        <taxon>Acidaminococcales</taxon>
        <taxon>Acidaminococcaceae</taxon>
        <taxon>Acidaminococcaceae incertae sedis</taxon>
        <taxon>Candidatus Avacidaminococcus</taxon>
    </lineage>
</organism>
<reference evidence="2" key="2">
    <citation type="journal article" date="2021" name="PeerJ">
        <title>Extensive microbial diversity within the chicken gut microbiome revealed by metagenomics and culture.</title>
        <authorList>
            <person name="Gilroy R."/>
            <person name="Ravi A."/>
            <person name="Getino M."/>
            <person name="Pursley I."/>
            <person name="Horton D.L."/>
            <person name="Alikhan N.F."/>
            <person name="Baker D."/>
            <person name="Gharbi K."/>
            <person name="Hall N."/>
            <person name="Watson M."/>
            <person name="Adriaenssens E.M."/>
            <person name="Foster-Nyarko E."/>
            <person name="Jarju S."/>
            <person name="Secka A."/>
            <person name="Antonio M."/>
            <person name="Oren A."/>
            <person name="Chaudhuri R.R."/>
            <person name="La Ragione R."/>
            <person name="Hildebrand F."/>
            <person name="Pallen M.J."/>
        </authorList>
    </citation>
    <scope>NUCLEOTIDE SEQUENCE</scope>
    <source>
        <strain evidence="2">CHK160-1198</strain>
    </source>
</reference>
<evidence type="ECO:0000256" key="1">
    <source>
        <dbReference type="SAM" id="Phobius"/>
    </source>
</evidence>
<reference evidence="2" key="1">
    <citation type="submission" date="2020-10" db="EMBL/GenBank/DDBJ databases">
        <authorList>
            <person name="Gilroy R."/>
        </authorList>
    </citation>
    <scope>NUCLEOTIDE SEQUENCE</scope>
    <source>
        <strain evidence="2">CHK160-1198</strain>
    </source>
</reference>
<gene>
    <name evidence="2" type="ORF">IAB06_05365</name>
</gene>
<accession>A0A9D1MQH7</accession>
<dbReference type="InterPro" id="IPR006160">
    <property type="entry name" value="SCFA_transpt_AtoE"/>
</dbReference>
<feature type="transmembrane region" description="Helical" evidence="1">
    <location>
        <begin position="162"/>
        <end position="184"/>
    </location>
</feature>
<dbReference type="Pfam" id="PF02667">
    <property type="entry name" value="SCFA_trans"/>
    <property type="match status" value="1"/>
</dbReference>
<keyword evidence="1" id="KW-0812">Transmembrane</keyword>
<proteinExistence type="predicted"/>